<sequence>MNINSRSYYWNAEALYDCYQLAGFTHQMTTSINRTNRLSTSITFTTDERVICNVPLAGSIVPKSSPMAIRAKFRGKSAILLRAAAIFQPNNIPIGECERR</sequence>
<dbReference type="Proteomes" id="UP000827092">
    <property type="component" value="Unassembled WGS sequence"/>
</dbReference>
<evidence type="ECO:0000313" key="1">
    <source>
        <dbReference type="EMBL" id="KAG8191974.1"/>
    </source>
</evidence>
<dbReference type="EMBL" id="JAFNEN010000148">
    <property type="protein sequence ID" value="KAG8191974.1"/>
    <property type="molecule type" value="Genomic_DNA"/>
</dbReference>
<accession>A0AAV6V5Y1</accession>
<evidence type="ECO:0000313" key="2">
    <source>
        <dbReference type="Proteomes" id="UP000827092"/>
    </source>
</evidence>
<name>A0AAV6V5Y1_9ARAC</name>
<gene>
    <name evidence="1" type="ORF">JTE90_002245</name>
</gene>
<comment type="caution">
    <text evidence="1">The sequence shown here is derived from an EMBL/GenBank/DDBJ whole genome shotgun (WGS) entry which is preliminary data.</text>
</comment>
<organism evidence="1 2">
    <name type="scientific">Oedothorax gibbosus</name>
    <dbReference type="NCBI Taxonomy" id="931172"/>
    <lineage>
        <taxon>Eukaryota</taxon>
        <taxon>Metazoa</taxon>
        <taxon>Ecdysozoa</taxon>
        <taxon>Arthropoda</taxon>
        <taxon>Chelicerata</taxon>
        <taxon>Arachnida</taxon>
        <taxon>Araneae</taxon>
        <taxon>Araneomorphae</taxon>
        <taxon>Entelegynae</taxon>
        <taxon>Araneoidea</taxon>
        <taxon>Linyphiidae</taxon>
        <taxon>Erigoninae</taxon>
        <taxon>Oedothorax</taxon>
    </lineage>
</organism>
<reference evidence="1 2" key="1">
    <citation type="journal article" date="2022" name="Nat. Ecol. Evol.">
        <title>A masculinizing supergene underlies an exaggerated male reproductive morph in a spider.</title>
        <authorList>
            <person name="Hendrickx F."/>
            <person name="De Corte Z."/>
            <person name="Sonet G."/>
            <person name="Van Belleghem S.M."/>
            <person name="Kostlbacher S."/>
            <person name="Vangestel C."/>
        </authorList>
    </citation>
    <scope>NUCLEOTIDE SEQUENCE [LARGE SCALE GENOMIC DNA]</scope>
    <source>
        <strain evidence="1">W744_W776</strain>
    </source>
</reference>
<dbReference type="AlphaFoldDB" id="A0AAV6V5Y1"/>
<proteinExistence type="predicted"/>
<keyword evidence="2" id="KW-1185">Reference proteome</keyword>
<protein>
    <submittedName>
        <fullName evidence="1">Uncharacterized protein</fullName>
    </submittedName>
</protein>